<dbReference type="Pfam" id="PF25917">
    <property type="entry name" value="BSH_RND"/>
    <property type="match status" value="1"/>
</dbReference>
<dbReference type="InterPro" id="IPR006143">
    <property type="entry name" value="RND_pump_MFP"/>
</dbReference>
<keyword evidence="2" id="KW-0175">Coiled coil</keyword>
<sequence>MNPFESEIRERKKPMQKKTLLYSLVPVLVIAGAATWHRGQRNAELNRQAEVKAEGLVPVTLVPVQERTFRPAVAFTGNLLAVNRATLKAEITGRVTRVLVHEGDSVAAGALLGAIDEDDYLLGVQAAEAQVAQAQAQALQAKRDYDRAEMLLSKRSITRQAEQQAETALNASQAAAQAAASNLGMARLRLRKARLTSPFAGQVSQRLVQPGEMLAPGQPAFEVVDNRKLEIHADLPAEVMTRVKVGQKATFRAMGLDHLVEGRVTQVSPSLSQDGRTLRVRMEVPNADGQLKGGLFVEGVILADGELKKPALPATLLKAQDRDAELYVDEGGVARRRKVVLGPEQDGFRPVDGLAAGAQVVDEGKDLVSDGTRLRVVGGAPAGGK</sequence>
<protein>
    <submittedName>
        <fullName evidence="6">RND transporter</fullName>
    </submittedName>
</protein>
<evidence type="ECO:0000313" key="6">
    <source>
        <dbReference type="EMBL" id="GLH70380.1"/>
    </source>
</evidence>
<dbReference type="EMBL" id="BSDD01000003">
    <property type="protein sequence ID" value="GLH70380.1"/>
    <property type="molecule type" value="Genomic_DNA"/>
</dbReference>
<dbReference type="Gene3D" id="1.10.287.470">
    <property type="entry name" value="Helix hairpin bin"/>
    <property type="match status" value="1"/>
</dbReference>
<proteinExistence type="inferred from homology"/>
<feature type="domain" description="Multidrug resistance protein MdtA-like barrel-sandwich hybrid" evidence="4">
    <location>
        <begin position="84"/>
        <end position="225"/>
    </location>
</feature>
<dbReference type="NCBIfam" id="TIGR01730">
    <property type="entry name" value="RND_mfp"/>
    <property type="match status" value="1"/>
</dbReference>
<keyword evidence="3" id="KW-1133">Transmembrane helix</keyword>
<evidence type="ECO:0000313" key="7">
    <source>
        <dbReference type="Proteomes" id="UP001165089"/>
    </source>
</evidence>
<dbReference type="PANTHER" id="PTHR30469:SF15">
    <property type="entry name" value="HLYD FAMILY OF SECRETION PROTEINS"/>
    <property type="match status" value="1"/>
</dbReference>
<evidence type="ECO:0000259" key="5">
    <source>
        <dbReference type="Pfam" id="PF25954"/>
    </source>
</evidence>
<dbReference type="PANTHER" id="PTHR30469">
    <property type="entry name" value="MULTIDRUG RESISTANCE PROTEIN MDTA"/>
    <property type="match status" value="1"/>
</dbReference>
<feature type="transmembrane region" description="Helical" evidence="3">
    <location>
        <begin position="20"/>
        <end position="37"/>
    </location>
</feature>
<feature type="coiled-coil region" evidence="2">
    <location>
        <begin position="124"/>
        <end position="151"/>
    </location>
</feature>
<evidence type="ECO:0000256" key="2">
    <source>
        <dbReference type="SAM" id="Coils"/>
    </source>
</evidence>
<dbReference type="InterPro" id="IPR058792">
    <property type="entry name" value="Beta-barrel_RND_2"/>
</dbReference>
<dbReference type="Gene3D" id="2.40.50.100">
    <property type="match status" value="1"/>
</dbReference>
<evidence type="ECO:0000256" key="3">
    <source>
        <dbReference type="SAM" id="Phobius"/>
    </source>
</evidence>
<gene>
    <name evidence="6" type="ORF">GETHPA_19130</name>
</gene>
<dbReference type="Proteomes" id="UP001165089">
    <property type="component" value="Unassembled WGS sequence"/>
</dbReference>
<dbReference type="InterPro" id="IPR058625">
    <property type="entry name" value="MdtA-like_BSH"/>
</dbReference>
<keyword evidence="7" id="KW-1185">Reference proteome</keyword>
<dbReference type="Gene3D" id="2.40.420.20">
    <property type="match status" value="1"/>
</dbReference>
<evidence type="ECO:0000259" key="4">
    <source>
        <dbReference type="Pfam" id="PF25917"/>
    </source>
</evidence>
<dbReference type="Gene3D" id="2.40.30.170">
    <property type="match status" value="1"/>
</dbReference>
<keyword evidence="3" id="KW-0812">Transmembrane</keyword>
<accession>A0ABQ5Q7K8</accession>
<comment type="caution">
    <text evidence="6">The sequence shown here is derived from an EMBL/GenBank/DDBJ whole genome shotgun (WGS) entry which is preliminary data.</text>
</comment>
<evidence type="ECO:0000256" key="1">
    <source>
        <dbReference type="ARBA" id="ARBA00009477"/>
    </source>
</evidence>
<name>A0ABQ5Q7K8_9BACT</name>
<keyword evidence="3" id="KW-0472">Membrane</keyword>
<dbReference type="SUPFAM" id="SSF111369">
    <property type="entry name" value="HlyD-like secretion proteins"/>
    <property type="match status" value="1"/>
</dbReference>
<feature type="domain" description="CusB-like beta-barrel" evidence="5">
    <location>
        <begin position="231"/>
        <end position="298"/>
    </location>
</feature>
<comment type="similarity">
    <text evidence="1">Belongs to the membrane fusion protein (MFP) (TC 8.A.1) family.</text>
</comment>
<organism evidence="6 7">
    <name type="scientific">Geothrix rubra</name>
    <dbReference type="NCBI Taxonomy" id="2927977"/>
    <lineage>
        <taxon>Bacteria</taxon>
        <taxon>Pseudomonadati</taxon>
        <taxon>Acidobacteriota</taxon>
        <taxon>Holophagae</taxon>
        <taxon>Holophagales</taxon>
        <taxon>Holophagaceae</taxon>
        <taxon>Geothrix</taxon>
    </lineage>
</organism>
<reference evidence="6 7" key="1">
    <citation type="journal article" date="2023" name="Antonie Van Leeuwenhoek">
        <title>Mesoterricola silvestris gen. nov., sp. nov., Mesoterricola sediminis sp. nov., Geothrix oryzae sp. nov., Geothrix edaphica sp. nov., Geothrix rubra sp. nov., and Geothrix limicola sp. nov., six novel members of Acidobacteriota isolated from soils.</title>
        <authorList>
            <person name="Itoh H."/>
            <person name="Sugisawa Y."/>
            <person name="Mise K."/>
            <person name="Xu Z."/>
            <person name="Kuniyasu M."/>
            <person name="Ushijima N."/>
            <person name="Kawano K."/>
            <person name="Kobayashi E."/>
            <person name="Shiratori Y."/>
            <person name="Masuda Y."/>
            <person name="Senoo K."/>
        </authorList>
    </citation>
    <scope>NUCLEOTIDE SEQUENCE [LARGE SCALE GENOMIC DNA]</scope>
    <source>
        <strain evidence="6 7">Red803</strain>
    </source>
</reference>
<dbReference type="Pfam" id="PF25954">
    <property type="entry name" value="Beta-barrel_RND_2"/>
    <property type="match status" value="1"/>
</dbReference>